<organism evidence="2 3">
    <name type="scientific">Meyerozyma guilliermondii (strain ATCC 6260 / CBS 566 / DSM 6381 / JCM 1539 / NBRC 10279 / NRRL Y-324)</name>
    <name type="common">Yeast</name>
    <name type="synonym">Candida guilliermondii</name>
    <dbReference type="NCBI Taxonomy" id="294746"/>
    <lineage>
        <taxon>Eukaryota</taxon>
        <taxon>Fungi</taxon>
        <taxon>Dikarya</taxon>
        <taxon>Ascomycota</taxon>
        <taxon>Saccharomycotina</taxon>
        <taxon>Pichiomycetes</taxon>
        <taxon>Debaryomycetaceae</taxon>
        <taxon>Meyerozyma</taxon>
    </lineage>
</organism>
<evidence type="ECO:0000313" key="3">
    <source>
        <dbReference type="Proteomes" id="UP000001997"/>
    </source>
</evidence>
<dbReference type="AlphaFoldDB" id="A5DAM1"/>
<feature type="region of interest" description="Disordered" evidence="1">
    <location>
        <begin position="184"/>
        <end position="206"/>
    </location>
</feature>
<gene>
    <name evidence="2" type="ORF">PGUG_00326</name>
</gene>
<protein>
    <submittedName>
        <fullName evidence="2">Uncharacterized protein</fullName>
    </submittedName>
</protein>
<dbReference type="HOGENOM" id="CLU_1332363_0_0_1"/>
<dbReference type="KEGG" id="pgu:PGUG_00326"/>
<proteinExistence type="predicted"/>
<sequence>MENTIIVPLEVMVITHQSPEHYRSPKYPLEVTAIEVTVTTLVRCYFFRVLRRTRVRVCFSSSSSSSCAASERVSRLEAGVFPGGVGSAVLVLRRFEGGSESLAATERARFLGGTDCRRDLVTLLVSECESSAESSSSSSSLSRSDSLPDLVRFFEAKVDFSLPFSALSPFLSFNFADFSRFLPRSASSSSSPLSSRSSNSSTFSKS</sequence>
<reference evidence="2 3" key="1">
    <citation type="journal article" date="2009" name="Nature">
        <title>Evolution of pathogenicity and sexual reproduction in eight Candida genomes.</title>
        <authorList>
            <person name="Butler G."/>
            <person name="Rasmussen M.D."/>
            <person name="Lin M.F."/>
            <person name="Santos M.A."/>
            <person name="Sakthikumar S."/>
            <person name="Munro C.A."/>
            <person name="Rheinbay E."/>
            <person name="Grabherr M."/>
            <person name="Forche A."/>
            <person name="Reedy J.L."/>
            <person name="Agrafioti I."/>
            <person name="Arnaud M.B."/>
            <person name="Bates S."/>
            <person name="Brown A.J."/>
            <person name="Brunke S."/>
            <person name="Costanzo M.C."/>
            <person name="Fitzpatrick D.A."/>
            <person name="de Groot P.W."/>
            <person name="Harris D."/>
            <person name="Hoyer L.L."/>
            <person name="Hube B."/>
            <person name="Klis F.M."/>
            <person name="Kodira C."/>
            <person name="Lennard N."/>
            <person name="Logue M.E."/>
            <person name="Martin R."/>
            <person name="Neiman A.M."/>
            <person name="Nikolaou E."/>
            <person name="Quail M.A."/>
            <person name="Quinn J."/>
            <person name="Santos M.C."/>
            <person name="Schmitzberger F.F."/>
            <person name="Sherlock G."/>
            <person name="Shah P."/>
            <person name="Silverstein K.A."/>
            <person name="Skrzypek M.S."/>
            <person name="Soll D."/>
            <person name="Staggs R."/>
            <person name="Stansfield I."/>
            <person name="Stumpf M.P."/>
            <person name="Sudbery P.E."/>
            <person name="Srikantha T."/>
            <person name="Zeng Q."/>
            <person name="Berman J."/>
            <person name="Berriman M."/>
            <person name="Heitman J."/>
            <person name="Gow N.A."/>
            <person name="Lorenz M.C."/>
            <person name="Birren B.W."/>
            <person name="Kellis M."/>
            <person name="Cuomo C.A."/>
        </authorList>
    </citation>
    <scope>NUCLEOTIDE SEQUENCE [LARGE SCALE GENOMIC DNA]</scope>
    <source>
        <strain evidence="3">ATCC 6260 / CBS 566 / DSM 6381 / JCM 1539 / NBRC 10279 / NRRL Y-324</strain>
    </source>
</reference>
<evidence type="ECO:0000313" key="2">
    <source>
        <dbReference type="EMBL" id="EDK36228.2"/>
    </source>
</evidence>
<dbReference type="RefSeq" id="XP_001486949.2">
    <property type="nucleotide sequence ID" value="XM_001486899.1"/>
</dbReference>
<name>A5DAM1_PICGU</name>
<dbReference type="Proteomes" id="UP000001997">
    <property type="component" value="Unassembled WGS sequence"/>
</dbReference>
<dbReference type="GeneID" id="5128993"/>
<keyword evidence="3" id="KW-1185">Reference proteome</keyword>
<evidence type="ECO:0000256" key="1">
    <source>
        <dbReference type="SAM" id="MobiDB-lite"/>
    </source>
</evidence>
<accession>A5DAM1</accession>
<dbReference type="EMBL" id="CH408155">
    <property type="protein sequence ID" value="EDK36228.2"/>
    <property type="molecule type" value="Genomic_DNA"/>
</dbReference>
<dbReference type="InParanoid" id="A5DAM1"/>
<feature type="compositionally biased region" description="Low complexity" evidence="1">
    <location>
        <begin position="185"/>
        <end position="206"/>
    </location>
</feature>